<dbReference type="CDD" id="cd00067">
    <property type="entry name" value="GAL4"/>
    <property type="match status" value="1"/>
</dbReference>
<dbReference type="GO" id="GO:0000976">
    <property type="term" value="F:transcription cis-regulatory region binding"/>
    <property type="evidence" value="ECO:0007669"/>
    <property type="project" value="TreeGrafter"/>
</dbReference>
<dbReference type="PROSITE" id="PS00463">
    <property type="entry name" value="ZN2_CY6_FUNGAL_1"/>
    <property type="match status" value="1"/>
</dbReference>
<dbReference type="Proteomes" id="UP000663846">
    <property type="component" value="Unassembled WGS sequence"/>
</dbReference>
<reference evidence="4" key="1">
    <citation type="submission" date="2021-01" db="EMBL/GenBank/DDBJ databases">
        <authorList>
            <person name="Kaushik A."/>
        </authorList>
    </citation>
    <scope>NUCLEOTIDE SEQUENCE</scope>
    <source>
        <strain evidence="4">AG1-1C</strain>
    </source>
</reference>
<dbReference type="SMART" id="SM00066">
    <property type="entry name" value="GAL4"/>
    <property type="match status" value="1"/>
</dbReference>
<name>A0A8H3BYH4_9AGAM</name>
<dbReference type="GO" id="GO:0008270">
    <property type="term" value="F:zinc ion binding"/>
    <property type="evidence" value="ECO:0007669"/>
    <property type="project" value="InterPro"/>
</dbReference>
<comment type="caution">
    <text evidence="4">The sequence shown here is derived from an EMBL/GenBank/DDBJ whole genome shotgun (WGS) entry which is preliminary data.</text>
</comment>
<evidence type="ECO:0000259" key="3">
    <source>
        <dbReference type="PROSITE" id="PS50048"/>
    </source>
</evidence>
<dbReference type="SUPFAM" id="SSF57701">
    <property type="entry name" value="Zn2/Cys6 DNA-binding domain"/>
    <property type="match status" value="1"/>
</dbReference>
<dbReference type="PANTHER" id="PTHR37534:SF7">
    <property type="entry name" value="TRANSCRIPTIONAL ACTIVATOR PROTEIN UGA3"/>
    <property type="match status" value="1"/>
</dbReference>
<organism evidence="4 5">
    <name type="scientific">Rhizoctonia solani</name>
    <dbReference type="NCBI Taxonomy" id="456999"/>
    <lineage>
        <taxon>Eukaryota</taxon>
        <taxon>Fungi</taxon>
        <taxon>Dikarya</taxon>
        <taxon>Basidiomycota</taxon>
        <taxon>Agaricomycotina</taxon>
        <taxon>Agaricomycetes</taxon>
        <taxon>Cantharellales</taxon>
        <taxon>Ceratobasidiaceae</taxon>
        <taxon>Rhizoctonia</taxon>
    </lineage>
</organism>
<dbReference type="Pfam" id="PF00172">
    <property type="entry name" value="Zn_clus"/>
    <property type="match status" value="1"/>
</dbReference>
<feature type="domain" description="Zn(2)-C6 fungal-type" evidence="3">
    <location>
        <begin position="14"/>
        <end position="44"/>
    </location>
</feature>
<dbReference type="EMBL" id="CAJMWS010000968">
    <property type="protein sequence ID" value="CAE6470289.1"/>
    <property type="molecule type" value="Genomic_DNA"/>
</dbReference>
<dbReference type="InterPro" id="IPR021858">
    <property type="entry name" value="Fun_TF"/>
</dbReference>
<comment type="subcellular location">
    <subcellularLocation>
        <location evidence="1">Nucleus</location>
    </subcellularLocation>
</comment>
<accession>A0A8H3BYH4</accession>
<dbReference type="GO" id="GO:0045944">
    <property type="term" value="P:positive regulation of transcription by RNA polymerase II"/>
    <property type="evidence" value="ECO:0007669"/>
    <property type="project" value="TreeGrafter"/>
</dbReference>
<protein>
    <recommendedName>
        <fullName evidence="3">Zn(2)-C6 fungal-type domain-containing protein</fullName>
    </recommendedName>
</protein>
<evidence type="ECO:0000313" key="4">
    <source>
        <dbReference type="EMBL" id="CAE6470289.1"/>
    </source>
</evidence>
<dbReference type="GO" id="GO:0000981">
    <property type="term" value="F:DNA-binding transcription factor activity, RNA polymerase II-specific"/>
    <property type="evidence" value="ECO:0007669"/>
    <property type="project" value="InterPro"/>
</dbReference>
<proteinExistence type="predicted"/>
<dbReference type="PROSITE" id="PS50048">
    <property type="entry name" value="ZN2_CY6_FUNGAL_2"/>
    <property type="match status" value="1"/>
</dbReference>
<evidence type="ECO:0000256" key="1">
    <source>
        <dbReference type="ARBA" id="ARBA00004123"/>
    </source>
</evidence>
<sequence length="595" mass="67734">MSQSGSYSQRSRSGCLTCRRKRKKCDEQRPFCSRCTRTNSRCIWPEQSESDASPRSNDSASYDVNPDHISLSFPHSYGYPKIASYPSETVANQHSVQQSVDLLNGLRVHGDSDFDMLEPNTRSLGLRSDTGVALNLTKPFLPSWSTLPQSAPARPSDDNSGDFTSCGLTHNRAMGTRIWEYAQDFGPRIVWPNRTTDDIDDFDPEGVMPLIRRSVATLRMSEEPNFQEMLNFYSIYLARYLSDYASVCDVLFSRVRRRFAASDSLKHGMMGTALLFRANYEISPLTGSLRDRSKEQYQLAIRALRLELESNYLSPRVKIAGLVEIMNYEYIAGYLSAYYQHLDQAAALVRVVMGREAIDFTNLSGEQTFDIRCIAWFDILSSMALARPTLLDYKVDTRDLSSLSRWDRMFDSDHGVEWIFGCPDALLVLVARISTLRHARISHEERITRGVEIEQLARNIQFRPVRAKSPAFRVARLAMQEVCRHAAILYIYHAIFKSDSSHPIVRDSVKTVIKLASILKPGFNPDCFIPVPYFIAGTFAKSERDRLILRNRVLSCGNERYLRYLAARLDDLWKETDATGRLANWSGTQPPTFAF</sequence>
<evidence type="ECO:0000313" key="5">
    <source>
        <dbReference type="Proteomes" id="UP000663846"/>
    </source>
</evidence>
<dbReference type="Gene3D" id="4.10.240.10">
    <property type="entry name" value="Zn(2)-C6 fungal-type DNA-binding domain"/>
    <property type="match status" value="1"/>
</dbReference>
<gene>
    <name evidence="4" type="ORF">RDB_LOCUS174473</name>
</gene>
<dbReference type="InterPro" id="IPR001138">
    <property type="entry name" value="Zn2Cys6_DnaBD"/>
</dbReference>
<dbReference type="GO" id="GO:0005634">
    <property type="term" value="C:nucleus"/>
    <property type="evidence" value="ECO:0007669"/>
    <property type="project" value="UniProtKB-SubCell"/>
</dbReference>
<dbReference type="Pfam" id="PF11951">
    <property type="entry name" value="Fungal_trans_2"/>
    <property type="match status" value="1"/>
</dbReference>
<dbReference type="AlphaFoldDB" id="A0A8H3BYH4"/>
<keyword evidence="2" id="KW-0539">Nucleus</keyword>
<evidence type="ECO:0000256" key="2">
    <source>
        <dbReference type="ARBA" id="ARBA00023242"/>
    </source>
</evidence>
<dbReference type="InterPro" id="IPR036864">
    <property type="entry name" value="Zn2-C6_fun-type_DNA-bd_sf"/>
</dbReference>
<dbReference type="PANTHER" id="PTHR37534">
    <property type="entry name" value="TRANSCRIPTIONAL ACTIVATOR PROTEIN UGA3"/>
    <property type="match status" value="1"/>
</dbReference>